<evidence type="ECO:0000259" key="12">
    <source>
        <dbReference type="Pfam" id="PF07715"/>
    </source>
</evidence>
<dbReference type="InterPro" id="IPR000531">
    <property type="entry name" value="Beta-barrel_TonB"/>
</dbReference>
<dbReference type="SUPFAM" id="SSF56935">
    <property type="entry name" value="Porins"/>
    <property type="match status" value="1"/>
</dbReference>
<dbReference type="GO" id="GO:0009279">
    <property type="term" value="C:cell outer membrane"/>
    <property type="evidence" value="ECO:0007669"/>
    <property type="project" value="UniProtKB-SubCell"/>
</dbReference>
<dbReference type="Pfam" id="PF07715">
    <property type="entry name" value="Plug"/>
    <property type="match status" value="1"/>
</dbReference>
<keyword evidence="4 8" id="KW-0812">Transmembrane</keyword>
<proteinExistence type="inferred from homology"/>
<feature type="domain" description="TonB-dependent receptor plug" evidence="12">
    <location>
        <begin position="131"/>
        <end position="238"/>
    </location>
</feature>
<dbReference type="Pfam" id="PF00593">
    <property type="entry name" value="TonB_dep_Rec_b-barrel"/>
    <property type="match status" value="1"/>
</dbReference>
<evidence type="ECO:0000256" key="1">
    <source>
        <dbReference type="ARBA" id="ARBA00004571"/>
    </source>
</evidence>
<evidence type="ECO:0000256" key="9">
    <source>
        <dbReference type="RuleBase" id="RU003357"/>
    </source>
</evidence>
<keyword evidence="6 8" id="KW-0472">Membrane</keyword>
<evidence type="ECO:0000256" key="2">
    <source>
        <dbReference type="ARBA" id="ARBA00022448"/>
    </source>
</evidence>
<accession>A0A5Q0QBJ5</accession>
<dbReference type="InterPro" id="IPR036942">
    <property type="entry name" value="Beta-barrel_TonB_sf"/>
</dbReference>
<dbReference type="Gene3D" id="2.170.130.10">
    <property type="entry name" value="TonB-dependent receptor, plug domain"/>
    <property type="match status" value="1"/>
</dbReference>
<keyword evidence="3 8" id="KW-1134">Transmembrane beta strand</keyword>
<evidence type="ECO:0000256" key="10">
    <source>
        <dbReference type="SAM" id="SignalP"/>
    </source>
</evidence>
<dbReference type="Gene3D" id="2.60.40.1120">
    <property type="entry name" value="Carboxypeptidase-like, regulatory domain"/>
    <property type="match status" value="1"/>
</dbReference>
<feature type="signal peptide" evidence="10">
    <location>
        <begin position="1"/>
        <end position="25"/>
    </location>
</feature>
<keyword evidence="5 9" id="KW-0798">TonB box</keyword>
<evidence type="ECO:0000256" key="3">
    <source>
        <dbReference type="ARBA" id="ARBA00022452"/>
    </source>
</evidence>
<dbReference type="InterPro" id="IPR008969">
    <property type="entry name" value="CarboxyPept-like_regulatory"/>
</dbReference>
<comment type="subcellular location">
    <subcellularLocation>
        <location evidence="1 8">Cell outer membrane</location>
        <topology evidence="1 8">Multi-pass membrane protein</topology>
    </subcellularLocation>
</comment>
<feature type="chain" id="PRO_5024862857" evidence="10">
    <location>
        <begin position="26"/>
        <end position="1034"/>
    </location>
</feature>
<name>A0A5Q0QBJ5_9SPHI</name>
<keyword evidence="10" id="KW-0732">Signal</keyword>
<feature type="domain" description="TonB-dependent receptor-like beta-barrel" evidence="11">
    <location>
        <begin position="419"/>
        <end position="848"/>
    </location>
</feature>
<dbReference type="Proteomes" id="UP000326921">
    <property type="component" value="Chromosome"/>
</dbReference>
<dbReference type="EMBL" id="CP045652">
    <property type="protein sequence ID" value="QGA26539.1"/>
    <property type="molecule type" value="Genomic_DNA"/>
</dbReference>
<evidence type="ECO:0000256" key="8">
    <source>
        <dbReference type="PROSITE-ProRule" id="PRU01360"/>
    </source>
</evidence>
<evidence type="ECO:0000259" key="11">
    <source>
        <dbReference type="Pfam" id="PF00593"/>
    </source>
</evidence>
<keyword evidence="14" id="KW-1185">Reference proteome</keyword>
<evidence type="ECO:0000313" key="13">
    <source>
        <dbReference type="EMBL" id="QGA26539.1"/>
    </source>
</evidence>
<dbReference type="InterPro" id="IPR012910">
    <property type="entry name" value="Plug_dom"/>
</dbReference>
<dbReference type="NCBIfam" id="TIGR04057">
    <property type="entry name" value="SusC_RagA_signa"/>
    <property type="match status" value="1"/>
</dbReference>
<keyword evidence="7 8" id="KW-0998">Cell outer membrane</keyword>
<reference evidence="13 14" key="1">
    <citation type="submission" date="2019-10" db="EMBL/GenBank/DDBJ databases">
        <authorList>
            <person name="Dong K."/>
        </authorList>
    </citation>
    <scope>NUCLEOTIDE SEQUENCE [LARGE SCALE GENOMIC DNA]</scope>
    <source>
        <strain evidence="14">dk4302</strain>
    </source>
</reference>
<dbReference type="InterPro" id="IPR039426">
    <property type="entry name" value="TonB-dep_rcpt-like"/>
</dbReference>
<evidence type="ECO:0000256" key="5">
    <source>
        <dbReference type="ARBA" id="ARBA00023077"/>
    </source>
</evidence>
<organism evidence="13 14">
    <name type="scientific">Sphingobacterium zhuxiongii</name>
    <dbReference type="NCBI Taxonomy" id="2662364"/>
    <lineage>
        <taxon>Bacteria</taxon>
        <taxon>Pseudomonadati</taxon>
        <taxon>Bacteroidota</taxon>
        <taxon>Sphingobacteriia</taxon>
        <taxon>Sphingobacteriales</taxon>
        <taxon>Sphingobacteriaceae</taxon>
        <taxon>Sphingobacterium</taxon>
    </lineage>
</organism>
<sequence>MTMKSKVIYPLLIYGLLSLFQQAVAQNNLRATGKVISTDGIAIPGATIEVLNQKSQHKDRFVSNEEGIFNLTNLTADGLYNILVYHVGYQRDSVMNFVAKTNQSNSILIRLKPDDNELDEVVVIGYGTVQKKDLTGAISSVDGKDIAVRKTTQLSQALQGAIPGVMATRNNNAPGAAATIRVRGITTITDGGLNPLIILDGVPISGLDQVNPNDIENLTVLKDAASASIYGSRAAAGVILITSKRGKEGQLSLEYNTDFGWEAPTQLPEYVGAQRYLQLVNELRWNDNNNNQNEYPIYAKDLVDNYPTLNQENPNLHPITDWQKLLLKDRAGRQAHQLSVAGSGKNLRTRFSLGYDDTDALYVHRNYERLTSRINNNIDVTKYLAAVVDLNFKRTTDNRPSIDPLYRMGITAPIYAGVWDDGRVASGKDGDNIYGMLNEGGQTKYQYTQFGGKIGLDLKPIDGLTLTGVIAPIFNFDRTKAFRTKVPYTAWNNPEQRLGYVNGYETTKLSESRVESYQYTTQFLGNYMKSLGKHNLNFLAGYESFYYYNEDLSASRDQYLLSGYPYLDLGPLEFRDNSGSAYENAYRSYFGRAMYNYANKYFLQANVRYDGSSRFAKEFRWGMYPSVSAGWSISEENFMKNIPWLNFLKLRASYGTLGNERIGNYPYQSLIQFANSALFYNGNTAVSAQSASQWQYAIRDISWEKTESYDLGLDFQGLNNRLSATFDVYQKITSEMLLALQIPSYIGFNNPNQNTGKMNTKGWELALGWKDRKDKFNYAVSFNISNFKSVMGDLGGTEFLGDQVKKEGSEFNEWYGYVSDGLFQTADEVANSPVLNANVKPGDVRYKDISGPDGTPDGKISPEYDRVFLGGSLPQYLYGGQISVGYSGLSLNVVVQGVGKQNTRQTTDMIQPYQQNWGNFLNILDGNTWSKYNTDAENQAAKYPRYSNTSSSNNYAMSDFWMINGKYFRLKSVNLSYQIPEAFLAKYYVKGMGVSFTANDIFTINKFPKGWDPEMTSFTYPITASFLFGLNVKF</sequence>
<keyword evidence="2 8" id="KW-0813">Transport</keyword>
<dbReference type="KEGG" id="sphe:GFH32_09465"/>
<dbReference type="Pfam" id="PF13620">
    <property type="entry name" value="CarboxypepD_reg"/>
    <property type="match status" value="1"/>
</dbReference>
<dbReference type="InterPro" id="IPR023996">
    <property type="entry name" value="TonB-dep_OMP_SusC/RagA"/>
</dbReference>
<dbReference type="AlphaFoldDB" id="A0A5Q0QBJ5"/>
<evidence type="ECO:0000313" key="14">
    <source>
        <dbReference type="Proteomes" id="UP000326921"/>
    </source>
</evidence>
<protein>
    <submittedName>
        <fullName evidence="13">SusC/RagA family TonB-linked outer membrane protein</fullName>
    </submittedName>
</protein>
<gene>
    <name evidence="13" type="ORF">GFH32_09465</name>
</gene>
<dbReference type="NCBIfam" id="TIGR04056">
    <property type="entry name" value="OMP_RagA_SusC"/>
    <property type="match status" value="1"/>
</dbReference>
<evidence type="ECO:0000256" key="7">
    <source>
        <dbReference type="ARBA" id="ARBA00023237"/>
    </source>
</evidence>
<dbReference type="InterPro" id="IPR037066">
    <property type="entry name" value="Plug_dom_sf"/>
</dbReference>
<dbReference type="InterPro" id="IPR023997">
    <property type="entry name" value="TonB-dep_OMP_SusC/RagA_CS"/>
</dbReference>
<evidence type="ECO:0000256" key="4">
    <source>
        <dbReference type="ARBA" id="ARBA00022692"/>
    </source>
</evidence>
<evidence type="ECO:0000256" key="6">
    <source>
        <dbReference type="ARBA" id="ARBA00023136"/>
    </source>
</evidence>
<dbReference type="PROSITE" id="PS52016">
    <property type="entry name" value="TONB_DEPENDENT_REC_3"/>
    <property type="match status" value="1"/>
</dbReference>
<dbReference type="Gene3D" id="2.40.170.20">
    <property type="entry name" value="TonB-dependent receptor, beta-barrel domain"/>
    <property type="match status" value="1"/>
</dbReference>
<dbReference type="SUPFAM" id="SSF49464">
    <property type="entry name" value="Carboxypeptidase regulatory domain-like"/>
    <property type="match status" value="1"/>
</dbReference>
<comment type="similarity">
    <text evidence="8 9">Belongs to the TonB-dependent receptor family.</text>
</comment>